<dbReference type="Proteomes" id="UP000554235">
    <property type="component" value="Unassembled WGS sequence"/>
</dbReference>
<protein>
    <submittedName>
        <fullName evidence="1">Uncharacterized protein</fullName>
    </submittedName>
</protein>
<evidence type="ECO:0000313" key="2">
    <source>
        <dbReference type="Proteomes" id="UP000554235"/>
    </source>
</evidence>
<sequence>MTRLTHAVSNKWPQPCVLGPHSSKPLQTQLARSFTNAIGKIAVKLPRQPSTPNHLIHAYLKQLQLAHATNGPFIYPHVVSFPDSARRHDWAIYWGHMKERSTMREFWLHPKHGKKTWLALFSSPPGNWVGVGENHGWVNEPWHCFALLVVNRSDRARKPGKMLVFWDPDPNTTRKSHRIKDTLRGIQWLLFQHVRKHYCRAVEVSYSWDERYAGRGQCLQRSLERITVWAESGDRHWHGSSDERTLGFERLALI</sequence>
<evidence type="ECO:0000313" key="1">
    <source>
        <dbReference type="EMBL" id="KAF4467526.1"/>
    </source>
</evidence>
<keyword evidence="2" id="KW-1185">Reference proteome</keyword>
<organism evidence="1 2">
    <name type="scientific">Fusarium albosuccineum</name>
    <dbReference type="NCBI Taxonomy" id="1237068"/>
    <lineage>
        <taxon>Eukaryota</taxon>
        <taxon>Fungi</taxon>
        <taxon>Dikarya</taxon>
        <taxon>Ascomycota</taxon>
        <taxon>Pezizomycotina</taxon>
        <taxon>Sordariomycetes</taxon>
        <taxon>Hypocreomycetidae</taxon>
        <taxon>Hypocreales</taxon>
        <taxon>Nectriaceae</taxon>
        <taxon>Fusarium</taxon>
        <taxon>Fusarium decemcellulare species complex</taxon>
    </lineage>
</organism>
<accession>A0A8H4LEZ3</accession>
<dbReference type="AlphaFoldDB" id="A0A8H4LEZ3"/>
<name>A0A8H4LEZ3_9HYPO</name>
<proteinExistence type="predicted"/>
<dbReference type="EMBL" id="JAADYS010000736">
    <property type="protein sequence ID" value="KAF4467526.1"/>
    <property type="molecule type" value="Genomic_DNA"/>
</dbReference>
<gene>
    <name evidence="1" type="ORF">FALBO_5609</name>
</gene>
<dbReference type="OrthoDB" id="4689298at2759"/>
<reference evidence="1 2" key="1">
    <citation type="submission" date="2020-01" db="EMBL/GenBank/DDBJ databases">
        <title>Identification and distribution of gene clusters putatively required for synthesis of sphingolipid metabolism inhibitors in phylogenetically diverse species of the filamentous fungus Fusarium.</title>
        <authorList>
            <person name="Kim H.-S."/>
            <person name="Busman M."/>
            <person name="Brown D.W."/>
            <person name="Divon H."/>
            <person name="Uhlig S."/>
            <person name="Proctor R.H."/>
        </authorList>
    </citation>
    <scope>NUCLEOTIDE SEQUENCE [LARGE SCALE GENOMIC DNA]</scope>
    <source>
        <strain evidence="1 2">NRRL 20459</strain>
    </source>
</reference>
<comment type="caution">
    <text evidence="1">The sequence shown here is derived from an EMBL/GenBank/DDBJ whole genome shotgun (WGS) entry which is preliminary data.</text>
</comment>